<feature type="transmembrane region" description="Helical" evidence="1">
    <location>
        <begin position="401"/>
        <end position="420"/>
    </location>
</feature>
<evidence type="ECO:0000313" key="2">
    <source>
        <dbReference type="EMBL" id="KKN21417.1"/>
    </source>
</evidence>
<evidence type="ECO:0000256" key="1">
    <source>
        <dbReference type="SAM" id="Phobius"/>
    </source>
</evidence>
<gene>
    <name evidence="2" type="ORF">LCGC14_0925580</name>
</gene>
<feature type="transmembrane region" description="Helical" evidence="1">
    <location>
        <begin position="707"/>
        <end position="725"/>
    </location>
</feature>
<feature type="transmembrane region" description="Helical" evidence="1">
    <location>
        <begin position="561"/>
        <end position="578"/>
    </location>
</feature>
<feature type="transmembrane region" description="Helical" evidence="1">
    <location>
        <begin position="530"/>
        <end position="549"/>
    </location>
</feature>
<dbReference type="AlphaFoldDB" id="A0A0F9PAA3"/>
<feature type="transmembrane region" description="Helical" evidence="1">
    <location>
        <begin position="611"/>
        <end position="630"/>
    </location>
</feature>
<feature type="transmembrane region" description="Helical" evidence="1">
    <location>
        <begin position="584"/>
        <end position="602"/>
    </location>
</feature>
<feature type="transmembrane region" description="Helical" evidence="1">
    <location>
        <begin position="460"/>
        <end position="481"/>
    </location>
</feature>
<keyword evidence="1" id="KW-1133">Transmembrane helix</keyword>
<sequence length="759" mass="81186">MSPQKAREPLARQPDKHKLMQKLLAATMIILLSGFFAAQPSLAKQSGKKVIIMTLNAITLEDLNKTNTPNIDMLAEQGAVGLMNVRAIKTKQTGSFYLSIGAGARAEASPLASEGLNADEPTSVNSYGGKLTAKDLYLQNNSAALSDDAVYNPGAMDSSARNFKYRNNIVPGLLGEVIKKHGMKTAVVGNADTLNKRHREITLITMDLNGKVAKGNVSSELNVEDKSFPGGLRTNYNKLLSESLALLEQTDLLAIELGDTARLDSQRALMSDEINAEKRATAIRGADRFVRNLVREVDTENTLIILASPKPQKDAMLERDYLAPLVISGLGKNALISNTTRRTAIVANLDLAPTIANYLGAAPATEMTGNKIRAIEIDSPSSYVDNKHSHVVAMRTARTPFVVTYSLLLLSGLILAILAFRRRDSYLGRKSTWIKTLLLFLMAVPISSMLQIPLTQKNTAVAMASLLLIALAIALIAAGFFREKPLAGLFLIAGATTALIIADSLTGTILSQRSFFGSDLIAGGRYYGLGNVYMGILIGAATFSTASAIELGSKGNNKNKLLLGVGFLILVAITLGHSQAGANIGGLLTAAVTALVFGHVLASRETNLKNLGLNLLVLALIVVFAMGLGLSNSGTQSHAGKALTIISDKGTVAINDIIVRKVKQNVRGILSFPGFLLAAMFLMAHRVNALLKKDGGLFKRLEKKLPVLNRSFQVLIWAAVIGLALNDTGAITAVTIMTYFLIPFLYLLLTKPDGSLQKV</sequence>
<reference evidence="2" key="1">
    <citation type="journal article" date="2015" name="Nature">
        <title>Complex archaea that bridge the gap between prokaryotes and eukaryotes.</title>
        <authorList>
            <person name="Spang A."/>
            <person name="Saw J.H."/>
            <person name="Jorgensen S.L."/>
            <person name="Zaremba-Niedzwiedzka K."/>
            <person name="Martijn J."/>
            <person name="Lind A.E."/>
            <person name="van Eijk R."/>
            <person name="Schleper C."/>
            <person name="Guy L."/>
            <person name="Ettema T.J."/>
        </authorList>
    </citation>
    <scope>NUCLEOTIDE SEQUENCE</scope>
</reference>
<dbReference type="SUPFAM" id="SSF53649">
    <property type="entry name" value="Alkaline phosphatase-like"/>
    <property type="match status" value="1"/>
</dbReference>
<feature type="transmembrane region" description="Helical" evidence="1">
    <location>
        <begin position="432"/>
        <end position="454"/>
    </location>
</feature>
<accession>A0A0F9PAA3</accession>
<organism evidence="2">
    <name type="scientific">marine sediment metagenome</name>
    <dbReference type="NCBI Taxonomy" id="412755"/>
    <lineage>
        <taxon>unclassified sequences</taxon>
        <taxon>metagenomes</taxon>
        <taxon>ecological metagenomes</taxon>
    </lineage>
</organism>
<keyword evidence="1" id="KW-0472">Membrane</keyword>
<dbReference type="Gene3D" id="3.40.720.10">
    <property type="entry name" value="Alkaline Phosphatase, subunit A"/>
    <property type="match status" value="1"/>
</dbReference>
<comment type="caution">
    <text evidence="2">The sequence shown here is derived from an EMBL/GenBank/DDBJ whole genome shotgun (WGS) entry which is preliminary data.</text>
</comment>
<feature type="transmembrane region" description="Helical" evidence="1">
    <location>
        <begin position="731"/>
        <end position="749"/>
    </location>
</feature>
<dbReference type="InterPro" id="IPR017850">
    <property type="entry name" value="Alkaline_phosphatase_core_sf"/>
</dbReference>
<protein>
    <submittedName>
        <fullName evidence="2">Uncharacterized protein</fullName>
    </submittedName>
</protein>
<proteinExistence type="predicted"/>
<name>A0A0F9PAA3_9ZZZZ</name>
<dbReference type="EMBL" id="LAZR01003149">
    <property type="protein sequence ID" value="KKN21417.1"/>
    <property type="molecule type" value="Genomic_DNA"/>
</dbReference>
<feature type="transmembrane region" description="Helical" evidence="1">
    <location>
        <begin position="488"/>
        <end position="510"/>
    </location>
</feature>
<keyword evidence="1" id="KW-0812">Transmembrane</keyword>
<feature type="transmembrane region" description="Helical" evidence="1">
    <location>
        <begin position="669"/>
        <end position="687"/>
    </location>
</feature>